<evidence type="ECO:0000313" key="4">
    <source>
        <dbReference type="Proteomes" id="UP000199076"/>
    </source>
</evidence>
<feature type="region of interest" description="Disordered" evidence="1">
    <location>
        <begin position="60"/>
        <end position="148"/>
    </location>
</feature>
<dbReference type="Proteomes" id="UP000199076">
    <property type="component" value="Unassembled WGS sequence"/>
</dbReference>
<feature type="compositionally biased region" description="Acidic residues" evidence="1">
    <location>
        <begin position="117"/>
        <end position="147"/>
    </location>
</feature>
<dbReference type="Pfam" id="PF07705">
    <property type="entry name" value="CARDB"/>
    <property type="match status" value="1"/>
</dbReference>
<dbReference type="STRING" id="660518.SAMN05216218_10495"/>
<keyword evidence="4" id="KW-1185">Reference proteome</keyword>
<dbReference type="Gene3D" id="2.60.40.10">
    <property type="entry name" value="Immunoglobulins"/>
    <property type="match status" value="1"/>
</dbReference>
<reference evidence="4" key="1">
    <citation type="submission" date="2016-10" db="EMBL/GenBank/DDBJ databases">
        <authorList>
            <person name="Varghese N."/>
            <person name="Submissions S."/>
        </authorList>
    </citation>
    <scope>NUCLEOTIDE SEQUENCE [LARGE SCALE GENOMIC DNA]</scope>
    <source>
        <strain evidence="4">IBRC-M 10760</strain>
    </source>
</reference>
<protein>
    <submittedName>
        <fullName evidence="3">CARDB protein</fullName>
    </submittedName>
</protein>
<dbReference type="InterPro" id="IPR011635">
    <property type="entry name" value="CARDB"/>
</dbReference>
<accession>A0A1G7IV92</accession>
<dbReference type="AlphaFoldDB" id="A0A1G7IV92"/>
<evidence type="ECO:0000313" key="3">
    <source>
        <dbReference type="EMBL" id="SDF16518.1"/>
    </source>
</evidence>
<gene>
    <name evidence="3" type="ORF">SAMN05216218_10495</name>
</gene>
<name>A0A1G7IV92_9EURY</name>
<sequence>MHDTDIHTVTVTLVTLFTAALVATAGIGTAVAQVDDGDADSTERQFDFDAGPDSSVDFEFADGSPDFDFGGDDRDEPGFSFGGGDDEPGFSFGGDDGDAPIFGFGDGDDAPSFGGTDGDDAPSSDFGDDGDSEPDDGDDTGDGDTGDEQASVVLVPTVTDTNSPVEETATLTVVATVENTGSGDGTGTVELTVDGQSADSRQVDLAAGATTTVSLSWTPQPGDAGEYTATVTTANDTATTSVSVVNESDGGDGGTVLPFRPSSFRGYVEGETGYLHTGIGNDSFVIDFTECRNFKPTGEYVQQHPDYLPIDPCIVLTGNVSAETDTWEGEFQTSRVTGSITDTAVGAAYYAANITTTDGVSGTFDLTTGEITGQGTAEINVTVWNVDHVGVPWAQRGDPISDDTCHIPNVPLRLSTEKSYEPKSPSSSTDLVSGMRLNDANETTVVSNDFAVGSAKDCGEVYGYINISNQINAELGIPAEAGRNELVFDFDLDMKR</sequence>
<dbReference type="EMBL" id="FNBK01000004">
    <property type="protein sequence ID" value="SDF16518.1"/>
    <property type="molecule type" value="Genomic_DNA"/>
</dbReference>
<dbReference type="RefSeq" id="WP_092689570.1">
    <property type="nucleotide sequence ID" value="NZ_FNBK01000004.1"/>
</dbReference>
<evidence type="ECO:0000256" key="1">
    <source>
        <dbReference type="SAM" id="MobiDB-lite"/>
    </source>
</evidence>
<proteinExistence type="predicted"/>
<dbReference type="InterPro" id="IPR013783">
    <property type="entry name" value="Ig-like_fold"/>
</dbReference>
<dbReference type="OrthoDB" id="103676at2157"/>
<organism evidence="3 4">
    <name type="scientific">Halorientalis regularis</name>
    <dbReference type="NCBI Taxonomy" id="660518"/>
    <lineage>
        <taxon>Archaea</taxon>
        <taxon>Methanobacteriati</taxon>
        <taxon>Methanobacteriota</taxon>
        <taxon>Stenosarchaea group</taxon>
        <taxon>Halobacteria</taxon>
        <taxon>Halobacteriales</taxon>
        <taxon>Haloarculaceae</taxon>
        <taxon>Halorientalis</taxon>
    </lineage>
</organism>
<evidence type="ECO:0000259" key="2">
    <source>
        <dbReference type="Pfam" id="PF07705"/>
    </source>
</evidence>
<feature type="domain" description="CARDB" evidence="2">
    <location>
        <begin position="154"/>
        <end position="234"/>
    </location>
</feature>